<organism evidence="2 3">
    <name type="scientific">Sphaeramia orbicularis</name>
    <name type="common">orbiculate cardinalfish</name>
    <dbReference type="NCBI Taxonomy" id="375764"/>
    <lineage>
        <taxon>Eukaryota</taxon>
        <taxon>Metazoa</taxon>
        <taxon>Chordata</taxon>
        <taxon>Craniata</taxon>
        <taxon>Vertebrata</taxon>
        <taxon>Euteleostomi</taxon>
        <taxon>Actinopterygii</taxon>
        <taxon>Neopterygii</taxon>
        <taxon>Teleostei</taxon>
        <taxon>Neoteleostei</taxon>
        <taxon>Acanthomorphata</taxon>
        <taxon>Gobiaria</taxon>
        <taxon>Kurtiformes</taxon>
        <taxon>Apogonoidei</taxon>
        <taxon>Apogonidae</taxon>
        <taxon>Apogoninae</taxon>
        <taxon>Sphaeramia</taxon>
    </lineage>
</organism>
<reference evidence="2" key="2">
    <citation type="submission" date="2025-08" db="UniProtKB">
        <authorList>
            <consortium name="Ensembl"/>
        </authorList>
    </citation>
    <scope>IDENTIFICATION</scope>
</reference>
<protein>
    <submittedName>
        <fullName evidence="2">Uncharacterized protein</fullName>
    </submittedName>
</protein>
<dbReference type="InParanoid" id="A0A673AT28"/>
<dbReference type="AlphaFoldDB" id="A0A673AT28"/>
<evidence type="ECO:0000313" key="3">
    <source>
        <dbReference type="Proteomes" id="UP000472271"/>
    </source>
</evidence>
<dbReference type="Ensembl" id="ENSSORT00005033384.1">
    <property type="protein sequence ID" value="ENSSORP00005032494.1"/>
    <property type="gene ID" value="ENSSORG00005015427.1"/>
</dbReference>
<sequence length="105" mass="12415">MTTVPSYTPSLWVRMCHALPRLDLTMQMRDNIFVPDSWEYQQVTDTCHNCSYHTQTTCCTFSGVDRKKERGEWGRETEWERGRTWGKKGGWSGAMGWSFREQEVR</sequence>
<proteinExistence type="predicted"/>
<reference evidence="2" key="1">
    <citation type="submission" date="2019-06" db="EMBL/GenBank/DDBJ databases">
        <authorList>
            <consortium name="Wellcome Sanger Institute Data Sharing"/>
        </authorList>
    </citation>
    <scope>NUCLEOTIDE SEQUENCE [LARGE SCALE GENOMIC DNA]</scope>
</reference>
<reference evidence="2" key="3">
    <citation type="submission" date="2025-09" db="UniProtKB">
        <authorList>
            <consortium name="Ensembl"/>
        </authorList>
    </citation>
    <scope>IDENTIFICATION</scope>
</reference>
<evidence type="ECO:0000313" key="2">
    <source>
        <dbReference type="Ensembl" id="ENSSORP00005032494.1"/>
    </source>
</evidence>
<keyword evidence="3" id="KW-1185">Reference proteome</keyword>
<accession>A0A673AT28</accession>
<feature type="region of interest" description="Disordered" evidence="1">
    <location>
        <begin position="84"/>
        <end position="105"/>
    </location>
</feature>
<name>A0A673AT28_9TELE</name>
<dbReference type="Proteomes" id="UP000472271">
    <property type="component" value="Chromosome 16"/>
</dbReference>
<evidence type="ECO:0000256" key="1">
    <source>
        <dbReference type="SAM" id="MobiDB-lite"/>
    </source>
</evidence>